<dbReference type="RefSeq" id="WP_172600659.1">
    <property type="nucleotide sequence ID" value="NZ_AP025334.1"/>
</dbReference>
<proteinExistence type="predicted"/>
<dbReference type="EMBL" id="AP025334">
    <property type="protein sequence ID" value="BDD51354.1"/>
    <property type="molecule type" value="Genomic_DNA"/>
</dbReference>
<reference evidence="3 4" key="1">
    <citation type="submission" date="2021-12" db="EMBL/GenBank/DDBJ databases">
        <title>Complete genome sequence of Phytobacter diazotrophicus TA9734.</title>
        <authorList>
            <person name="Kubota H."/>
            <person name="Nakayama Y."/>
            <person name="Ariyoshi T."/>
        </authorList>
    </citation>
    <scope>NUCLEOTIDE SEQUENCE [LARGE SCALE GENOMIC DNA]</scope>
    <source>
        <strain evidence="3 4">TA9734</strain>
    </source>
</reference>
<evidence type="ECO:0000259" key="2">
    <source>
        <dbReference type="Pfam" id="PF00419"/>
    </source>
</evidence>
<sequence>MRKFITVINVMLMLTGKTVYAENIDITVDGTVIRPYSVNLTNKVTLGSGLSNCAMIGSANTIDMRGVWANKTDGNPNVSYYISISKADSSAVEVCSGQYANYRIYKTSVDGIGISYNDADSRSVSKGYPITPIAMTKYEVNVNSTSVHVWVDVRLWRYSAAADSLPFGLLNIQGPAIAQGVGASSAGDVIDRCSSLSTGTNPRLCLTDIIKYPQITTSVYSGTCEFVNASKTVQMGKRNIPANAAEGYGTAWVDASFQLRCPDAWGYYSNPSSPTTITRNSAVMVTVKPRDGVVNASKGIFKLDGSGAQGVGIQLAWGDYGSQGETPAKPVQLNTPTNASGISSNFAAGPYAKGSNAVSGDGTIKMAARYIRTTGTVQPGPANGLVEILANYQ</sequence>
<feature type="signal peptide" evidence="1">
    <location>
        <begin position="1"/>
        <end position="21"/>
    </location>
</feature>
<dbReference type="Gene3D" id="2.60.40.1090">
    <property type="entry name" value="Fimbrial-type adhesion domain"/>
    <property type="match status" value="1"/>
</dbReference>
<name>A0ABN6LQ84_9ENTR</name>
<accession>A0ABN6LQ84</accession>
<dbReference type="InterPro" id="IPR008966">
    <property type="entry name" value="Adhesion_dom_sf"/>
</dbReference>
<dbReference type="InterPro" id="IPR000259">
    <property type="entry name" value="Adhesion_dom_fimbrial"/>
</dbReference>
<dbReference type="InterPro" id="IPR036937">
    <property type="entry name" value="Adhesion_dom_fimbrial_sf"/>
</dbReference>
<evidence type="ECO:0000313" key="3">
    <source>
        <dbReference type="EMBL" id="BDD51354.1"/>
    </source>
</evidence>
<protein>
    <recommendedName>
        <fullName evidence="2">Fimbrial-type adhesion domain-containing protein</fullName>
    </recommendedName>
</protein>
<keyword evidence="1" id="KW-0732">Signal</keyword>
<dbReference type="Pfam" id="PF00419">
    <property type="entry name" value="Fimbrial"/>
    <property type="match status" value="1"/>
</dbReference>
<keyword evidence="4" id="KW-1185">Reference proteome</keyword>
<feature type="domain" description="Fimbrial-type adhesion" evidence="2">
    <location>
        <begin position="217"/>
        <end position="393"/>
    </location>
</feature>
<gene>
    <name evidence="3" type="ORF">PDTA9734_28410</name>
</gene>
<evidence type="ECO:0000256" key="1">
    <source>
        <dbReference type="SAM" id="SignalP"/>
    </source>
</evidence>
<feature type="chain" id="PRO_5047358913" description="Fimbrial-type adhesion domain-containing protein" evidence="1">
    <location>
        <begin position="22"/>
        <end position="393"/>
    </location>
</feature>
<organism evidence="3 4">
    <name type="scientific">Phytobacter diazotrophicus</name>
    <dbReference type="NCBI Taxonomy" id="395631"/>
    <lineage>
        <taxon>Bacteria</taxon>
        <taxon>Pseudomonadati</taxon>
        <taxon>Pseudomonadota</taxon>
        <taxon>Gammaproteobacteria</taxon>
        <taxon>Enterobacterales</taxon>
        <taxon>Enterobacteriaceae</taxon>
        <taxon>Phytobacter</taxon>
    </lineage>
</organism>
<evidence type="ECO:0000313" key="4">
    <source>
        <dbReference type="Proteomes" id="UP001320460"/>
    </source>
</evidence>
<dbReference type="SUPFAM" id="SSF49401">
    <property type="entry name" value="Bacterial adhesins"/>
    <property type="match status" value="1"/>
</dbReference>
<dbReference type="Proteomes" id="UP001320460">
    <property type="component" value="Chromosome"/>
</dbReference>